<feature type="region of interest" description="Disordered" evidence="1">
    <location>
        <begin position="88"/>
        <end position="126"/>
    </location>
</feature>
<name>A0A8S9NGU1_BRACR</name>
<accession>A0A8S9NGU1</accession>
<evidence type="ECO:0000313" key="3">
    <source>
        <dbReference type="Proteomes" id="UP000712600"/>
    </source>
</evidence>
<sequence>MTKVVRFPSKCCAVSPPSMSILEAYRFFSLMALVAPFLGVDMLWSRVRGGLPSFKGRGRWEIQGEGLSLVEWRRVKVASEQKLMEQRCSSAMGENGSPSFRVPEKRCVGPTDPSQGSEPGGSCLQEVGVGEGPVVISEKGNNLKRFFRLQSSRFQNRE</sequence>
<reference evidence="2" key="1">
    <citation type="submission" date="2019-12" db="EMBL/GenBank/DDBJ databases">
        <title>Genome sequencing and annotation of Brassica cretica.</title>
        <authorList>
            <person name="Studholme D.J."/>
            <person name="Sarris P."/>
        </authorList>
    </citation>
    <scope>NUCLEOTIDE SEQUENCE</scope>
    <source>
        <strain evidence="2">PFS-109/04</strain>
        <tissue evidence="2">Leaf</tissue>
    </source>
</reference>
<comment type="caution">
    <text evidence="2">The sequence shown here is derived from an EMBL/GenBank/DDBJ whole genome shotgun (WGS) entry which is preliminary data.</text>
</comment>
<dbReference type="Proteomes" id="UP000712600">
    <property type="component" value="Unassembled WGS sequence"/>
</dbReference>
<dbReference type="AlphaFoldDB" id="A0A8S9NGU1"/>
<evidence type="ECO:0000313" key="2">
    <source>
        <dbReference type="EMBL" id="KAF3501097.1"/>
    </source>
</evidence>
<dbReference type="EMBL" id="QGKX02001621">
    <property type="protein sequence ID" value="KAF3501097.1"/>
    <property type="molecule type" value="Genomic_DNA"/>
</dbReference>
<organism evidence="2 3">
    <name type="scientific">Brassica cretica</name>
    <name type="common">Mustard</name>
    <dbReference type="NCBI Taxonomy" id="69181"/>
    <lineage>
        <taxon>Eukaryota</taxon>
        <taxon>Viridiplantae</taxon>
        <taxon>Streptophyta</taxon>
        <taxon>Embryophyta</taxon>
        <taxon>Tracheophyta</taxon>
        <taxon>Spermatophyta</taxon>
        <taxon>Magnoliopsida</taxon>
        <taxon>eudicotyledons</taxon>
        <taxon>Gunneridae</taxon>
        <taxon>Pentapetalae</taxon>
        <taxon>rosids</taxon>
        <taxon>malvids</taxon>
        <taxon>Brassicales</taxon>
        <taxon>Brassicaceae</taxon>
        <taxon>Brassiceae</taxon>
        <taxon>Brassica</taxon>
    </lineage>
</organism>
<evidence type="ECO:0000256" key="1">
    <source>
        <dbReference type="SAM" id="MobiDB-lite"/>
    </source>
</evidence>
<protein>
    <submittedName>
        <fullName evidence="2">Uncharacterized protein</fullName>
    </submittedName>
</protein>
<gene>
    <name evidence="2" type="ORF">F2Q69_00039679</name>
</gene>
<proteinExistence type="predicted"/>